<dbReference type="Proteomes" id="UP000317093">
    <property type="component" value="Chromosome"/>
</dbReference>
<sequence>MRFLRRNMGIAVAMCFLAGVLFGWRLPGLGPGTATEATPANAVAPALPTVTPRPVLPTPTVTLTSASELDPTITVKIDGDDLLVDGQPTPASQIAQKALDRQARVIIVRTPDAKRRTRESLITALDSRQIDYLLR</sequence>
<evidence type="ECO:0000313" key="1">
    <source>
        <dbReference type="EMBL" id="QDU61879.1"/>
    </source>
</evidence>
<name>A0A518B4G0_9BACT</name>
<organism evidence="1 2">
    <name type="scientific">Kolteria novifilia</name>
    <dbReference type="NCBI Taxonomy" id="2527975"/>
    <lineage>
        <taxon>Bacteria</taxon>
        <taxon>Pseudomonadati</taxon>
        <taxon>Planctomycetota</taxon>
        <taxon>Planctomycetia</taxon>
        <taxon>Kolteriales</taxon>
        <taxon>Kolteriaceae</taxon>
        <taxon>Kolteria</taxon>
    </lineage>
</organism>
<dbReference type="KEGG" id="knv:Pan216_27440"/>
<proteinExistence type="predicted"/>
<dbReference type="RefSeq" id="WP_145258417.1">
    <property type="nucleotide sequence ID" value="NZ_CP036279.1"/>
</dbReference>
<protein>
    <recommendedName>
        <fullName evidence="3">Biopolymer transport protein ExbD/TolR</fullName>
    </recommendedName>
</protein>
<evidence type="ECO:0000313" key="2">
    <source>
        <dbReference type="Proteomes" id="UP000317093"/>
    </source>
</evidence>
<reference evidence="1 2" key="1">
    <citation type="submission" date="2019-02" db="EMBL/GenBank/DDBJ databases">
        <title>Deep-cultivation of Planctomycetes and their phenomic and genomic characterization uncovers novel biology.</title>
        <authorList>
            <person name="Wiegand S."/>
            <person name="Jogler M."/>
            <person name="Boedeker C."/>
            <person name="Pinto D."/>
            <person name="Vollmers J."/>
            <person name="Rivas-Marin E."/>
            <person name="Kohn T."/>
            <person name="Peeters S.H."/>
            <person name="Heuer A."/>
            <person name="Rast P."/>
            <person name="Oberbeckmann S."/>
            <person name="Bunk B."/>
            <person name="Jeske O."/>
            <person name="Meyerdierks A."/>
            <person name="Storesund J.E."/>
            <person name="Kallscheuer N."/>
            <person name="Luecker S."/>
            <person name="Lage O.M."/>
            <person name="Pohl T."/>
            <person name="Merkel B.J."/>
            <person name="Hornburger P."/>
            <person name="Mueller R.-W."/>
            <person name="Bruemmer F."/>
            <person name="Labrenz M."/>
            <person name="Spormann A.M."/>
            <person name="Op den Camp H."/>
            <person name="Overmann J."/>
            <person name="Amann R."/>
            <person name="Jetten M.S.M."/>
            <person name="Mascher T."/>
            <person name="Medema M.H."/>
            <person name="Devos D.P."/>
            <person name="Kaster A.-K."/>
            <person name="Ovreas L."/>
            <person name="Rohde M."/>
            <person name="Galperin M.Y."/>
            <person name="Jogler C."/>
        </authorList>
    </citation>
    <scope>NUCLEOTIDE SEQUENCE [LARGE SCALE GENOMIC DNA]</scope>
    <source>
        <strain evidence="1 2">Pan216</strain>
    </source>
</reference>
<evidence type="ECO:0008006" key="3">
    <source>
        <dbReference type="Google" id="ProtNLM"/>
    </source>
</evidence>
<dbReference type="AlphaFoldDB" id="A0A518B4G0"/>
<dbReference type="EMBL" id="CP036279">
    <property type="protein sequence ID" value="QDU61879.1"/>
    <property type="molecule type" value="Genomic_DNA"/>
</dbReference>
<gene>
    <name evidence="1" type="ORF">Pan216_27440</name>
</gene>
<accession>A0A518B4G0</accession>
<keyword evidence="2" id="KW-1185">Reference proteome</keyword>